<keyword evidence="1" id="KW-0732">Signal</keyword>
<feature type="signal peptide" evidence="1">
    <location>
        <begin position="1"/>
        <end position="22"/>
    </location>
</feature>
<organism evidence="2 3">
    <name type="scientific">Tigriopus californicus</name>
    <name type="common">Marine copepod</name>
    <dbReference type="NCBI Taxonomy" id="6832"/>
    <lineage>
        <taxon>Eukaryota</taxon>
        <taxon>Metazoa</taxon>
        <taxon>Ecdysozoa</taxon>
        <taxon>Arthropoda</taxon>
        <taxon>Crustacea</taxon>
        <taxon>Multicrustacea</taxon>
        <taxon>Hexanauplia</taxon>
        <taxon>Copepoda</taxon>
        <taxon>Harpacticoida</taxon>
        <taxon>Harpacticidae</taxon>
        <taxon>Tigriopus</taxon>
    </lineage>
</organism>
<accession>A0A553NDJ8</accession>
<keyword evidence="3" id="KW-1185">Reference proteome</keyword>
<feature type="chain" id="PRO_5022056179" evidence="1">
    <location>
        <begin position="23"/>
        <end position="112"/>
    </location>
</feature>
<evidence type="ECO:0000313" key="3">
    <source>
        <dbReference type="Proteomes" id="UP000318571"/>
    </source>
</evidence>
<comment type="caution">
    <text evidence="2">The sequence shown here is derived from an EMBL/GenBank/DDBJ whole genome shotgun (WGS) entry which is preliminary data.</text>
</comment>
<dbReference type="OrthoDB" id="10519472at2759"/>
<evidence type="ECO:0000256" key="1">
    <source>
        <dbReference type="SAM" id="SignalP"/>
    </source>
</evidence>
<dbReference type="AlphaFoldDB" id="A0A553NDJ8"/>
<sequence>MKGVFAAFFMASALASLLEVDGQAFGSQQDLLQMAMRTMDPCEIAIWNCCQSSGATATLPENCFAQNGCPGLFWHGSKVCSARMLNRIARRLQNNMVSIANSQQNQLRFAYP</sequence>
<protein>
    <submittedName>
        <fullName evidence="2">Uncharacterized protein</fullName>
    </submittedName>
</protein>
<dbReference type="EMBL" id="VCGU01000458">
    <property type="protein sequence ID" value="TRY63522.1"/>
    <property type="molecule type" value="Genomic_DNA"/>
</dbReference>
<proteinExistence type="predicted"/>
<gene>
    <name evidence="2" type="ORF">TCAL_04890</name>
</gene>
<dbReference type="Proteomes" id="UP000318571">
    <property type="component" value="Chromosome 10"/>
</dbReference>
<name>A0A553NDJ8_TIGCA</name>
<reference evidence="2 3" key="1">
    <citation type="journal article" date="2018" name="Nat. Ecol. Evol.">
        <title>Genomic signatures of mitonuclear coevolution across populations of Tigriopus californicus.</title>
        <authorList>
            <person name="Barreto F.S."/>
            <person name="Watson E.T."/>
            <person name="Lima T.G."/>
            <person name="Willett C.S."/>
            <person name="Edmands S."/>
            <person name="Li W."/>
            <person name="Burton R.S."/>
        </authorList>
    </citation>
    <scope>NUCLEOTIDE SEQUENCE [LARGE SCALE GENOMIC DNA]</scope>
    <source>
        <strain evidence="2 3">San Diego</strain>
    </source>
</reference>
<evidence type="ECO:0000313" key="2">
    <source>
        <dbReference type="EMBL" id="TRY63522.1"/>
    </source>
</evidence>